<dbReference type="PROSITE" id="PS51387">
    <property type="entry name" value="FAD_PCMH"/>
    <property type="match status" value="1"/>
</dbReference>
<dbReference type="GO" id="GO:0022904">
    <property type="term" value="P:respiratory electron transport chain"/>
    <property type="evidence" value="ECO:0007669"/>
    <property type="project" value="TreeGrafter"/>
</dbReference>
<keyword evidence="8" id="KW-1185">Reference proteome</keyword>
<dbReference type="InterPro" id="IPR051264">
    <property type="entry name" value="FAD-oxidored/transferase_4"/>
</dbReference>
<evidence type="ECO:0000259" key="6">
    <source>
        <dbReference type="PROSITE" id="PS51387"/>
    </source>
</evidence>
<dbReference type="PANTHER" id="PTHR43716:SF1">
    <property type="entry name" value="D-2-HYDROXYGLUTARATE DEHYDROGENASE, MITOCHONDRIAL"/>
    <property type="match status" value="1"/>
</dbReference>
<evidence type="ECO:0000256" key="1">
    <source>
        <dbReference type="ARBA" id="ARBA00001974"/>
    </source>
</evidence>
<dbReference type="Gene3D" id="3.30.465.10">
    <property type="match status" value="1"/>
</dbReference>
<dbReference type="InterPro" id="IPR016169">
    <property type="entry name" value="FAD-bd_PCMH_sub2"/>
</dbReference>
<dbReference type="SUPFAM" id="SSF55103">
    <property type="entry name" value="FAD-linked oxidases, C-terminal domain"/>
    <property type="match status" value="1"/>
</dbReference>
<dbReference type="PANTHER" id="PTHR43716">
    <property type="entry name" value="D-2-HYDROXYGLUTARATE DEHYDROGENASE, MITOCHONDRIAL"/>
    <property type="match status" value="1"/>
</dbReference>
<dbReference type="Pfam" id="PF09129">
    <property type="entry name" value="Chol_subst-bind"/>
    <property type="match status" value="1"/>
</dbReference>
<accession>A0A6M8UHU6</accession>
<dbReference type="InterPro" id="IPR016166">
    <property type="entry name" value="FAD-bd_PCMH"/>
</dbReference>
<dbReference type="InterPro" id="IPR016164">
    <property type="entry name" value="FAD-linked_Oxase-like_C"/>
</dbReference>
<evidence type="ECO:0000256" key="3">
    <source>
        <dbReference type="ARBA" id="ARBA00022630"/>
    </source>
</evidence>
<dbReference type="InterPro" id="IPR016170">
    <property type="entry name" value="Cytok_DH_C_sf"/>
</dbReference>
<gene>
    <name evidence="7" type="ORF">PMPD1_3034</name>
</gene>
<proteinExistence type="inferred from homology"/>
<dbReference type="GO" id="GO:0016491">
    <property type="term" value="F:oxidoreductase activity"/>
    <property type="evidence" value="ECO:0007669"/>
    <property type="project" value="UniProtKB-KW"/>
</dbReference>
<dbReference type="InterPro" id="IPR016171">
    <property type="entry name" value="Vanillyl_alc_oxidase_C-sub2"/>
</dbReference>
<evidence type="ECO:0000313" key="8">
    <source>
        <dbReference type="Proteomes" id="UP000505325"/>
    </source>
</evidence>
<dbReference type="InterPro" id="IPR016167">
    <property type="entry name" value="FAD-bd_PCMH_sub1"/>
</dbReference>
<comment type="similarity">
    <text evidence="2">Belongs to the FAD-binding oxidoreductase/transferase type 4 family.</text>
</comment>
<dbReference type="InterPro" id="IPR006094">
    <property type="entry name" value="Oxid_FAD_bind_N"/>
</dbReference>
<dbReference type="EMBL" id="CP054212">
    <property type="protein sequence ID" value="QKJ87967.1"/>
    <property type="molecule type" value="Genomic_DNA"/>
</dbReference>
<dbReference type="SUPFAM" id="SSF56176">
    <property type="entry name" value="FAD-binding/transporter-associated domain-like"/>
    <property type="match status" value="1"/>
</dbReference>
<organism evidence="7 8">
    <name type="scientific">Paramixta manurensis</name>
    <dbReference type="NCBI Taxonomy" id="2740817"/>
    <lineage>
        <taxon>Bacteria</taxon>
        <taxon>Pseudomonadati</taxon>
        <taxon>Pseudomonadota</taxon>
        <taxon>Gammaproteobacteria</taxon>
        <taxon>Enterobacterales</taxon>
        <taxon>Erwiniaceae</taxon>
        <taxon>Paramixta</taxon>
    </lineage>
</organism>
<feature type="domain" description="FAD-binding PCMH-type" evidence="6">
    <location>
        <begin position="23"/>
        <end position="214"/>
    </location>
</feature>
<keyword evidence="4" id="KW-0274">FAD</keyword>
<evidence type="ECO:0000256" key="5">
    <source>
        <dbReference type="ARBA" id="ARBA00023002"/>
    </source>
</evidence>
<dbReference type="InterPro" id="IPR036318">
    <property type="entry name" value="FAD-bd_PCMH-like_sf"/>
</dbReference>
<dbReference type="Pfam" id="PF01565">
    <property type="entry name" value="FAD_binding_4"/>
    <property type="match status" value="1"/>
</dbReference>
<dbReference type="KEGG" id="pmak:PMPD1_3034"/>
<dbReference type="Gene3D" id="3.30.43.10">
    <property type="entry name" value="Uridine Diphospho-n-acetylenolpyruvylglucosamine Reductase, domain 2"/>
    <property type="match status" value="1"/>
</dbReference>
<sequence>MENKITPPFKFFYSDFINWSKQTEGKHILTFQPKTTQELVVAVNWAYQEKYRVRPLGNMHNWSQLTIANGENNSRVLLIDLKKYLNSMRIEVMGNYGVVTAQTGVSMEALLTKLEKSKLGFLATPAPGDLTLGGVLAIGAHGTGMPATGEERPAGGCYGTLSNSIVSLTAIVWDETAQSYVLKTFQRNDKDISAFMVHIGRALIVEVTLQVPRNKRLRCQSYVNIPASDLFAEQADRKNSFASFVERSGRAEAIWFPFTEEPWLKVWTENPTYNGVSRRVSSPFNYPFSDNLPASLEKLIKNFTTGHPEAAPAVGNAELELVKAGLGTTLSFDLWGWSKDLLLYVKPSTLRVTANGYAILTRRDKMQQVIYDFVQKYREMVALYQTRNSYPMNNAVEIRVTGVDNPDESIVAGAQVAAFSAARRREDRPDWDTVIWLDNLSHPDTPDANVFYQQMEQWIFEHFSGDYAECRVEWSKGWGYTPEGTWENERVINQLIPASLTRGADENNWQSAMDILDKYDPHHLFTSPLLERLSKAGR</sequence>
<dbReference type="AlphaFoldDB" id="A0A6M8UHU6"/>
<comment type="cofactor">
    <cofactor evidence="1">
        <name>FAD</name>
        <dbReference type="ChEBI" id="CHEBI:57692"/>
    </cofactor>
</comment>
<dbReference type="InterPro" id="IPR015213">
    <property type="entry name" value="Cholesterol_OX_subst-bd"/>
</dbReference>
<evidence type="ECO:0000256" key="2">
    <source>
        <dbReference type="ARBA" id="ARBA00008000"/>
    </source>
</evidence>
<keyword evidence="5" id="KW-0560">Oxidoreductase</keyword>
<reference evidence="7 8" key="1">
    <citation type="submission" date="2020-06" db="EMBL/GenBank/DDBJ databases">
        <title>Genome sequence of Paramixta manurensis strain PD-1.</title>
        <authorList>
            <person name="Lee C.W."/>
            <person name="Kim J."/>
        </authorList>
    </citation>
    <scope>NUCLEOTIDE SEQUENCE [LARGE SCALE GENOMIC DNA]</scope>
    <source>
        <strain evidence="7 8">PD-1</strain>
    </source>
</reference>
<dbReference type="Proteomes" id="UP000505325">
    <property type="component" value="Chromosome"/>
</dbReference>
<name>A0A6M8UHU6_9GAMM</name>
<keyword evidence="3" id="KW-0285">Flavoprotein</keyword>
<protein>
    <submittedName>
        <fullName evidence="7">FAD-binding protein</fullName>
    </submittedName>
</protein>
<dbReference type="GO" id="GO:0071949">
    <property type="term" value="F:FAD binding"/>
    <property type="evidence" value="ECO:0007669"/>
    <property type="project" value="InterPro"/>
</dbReference>
<evidence type="ECO:0000256" key="4">
    <source>
        <dbReference type="ARBA" id="ARBA00022827"/>
    </source>
</evidence>
<evidence type="ECO:0000313" key="7">
    <source>
        <dbReference type="EMBL" id="QKJ87967.1"/>
    </source>
</evidence>
<dbReference type="Gene3D" id="1.10.45.10">
    <property type="entry name" value="Vanillyl-alcohol Oxidase, Chain A, domain 4"/>
    <property type="match status" value="1"/>
</dbReference>
<dbReference type="Gene3D" id="3.40.462.10">
    <property type="entry name" value="FAD-linked oxidases, C-terminal domain"/>
    <property type="match status" value="1"/>
</dbReference>